<evidence type="ECO:0000313" key="2">
    <source>
        <dbReference type="Proteomes" id="UP000527355"/>
    </source>
</evidence>
<accession>A0A7J7UCF6</accession>
<dbReference type="PROSITE" id="PS50096">
    <property type="entry name" value="IQ"/>
    <property type="match status" value="1"/>
</dbReference>
<dbReference type="PANTHER" id="PTHR21633:SF5">
    <property type="entry name" value="IQ DOMAIN-CONTAINING PROTEIN F3"/>
    <property type="match status" value="1"/>
</dbReference>
<dbReference type="Pfam" id="PF00612">
    <property type="entry name" value="IQ"/>
    <property type="match status" value="2"/>
</dbReference>
<dbReference type="InterPro" id="IPR000048">
    <property type="entry name" value="IQ_motif_EF-hand-BS"/>
</dbReference>
<keyword evidence="2" id="KW-1185">Reference proteome</keyword>
<dbReference type="GO" id="GO:0005516">
    <property type="term" value="F:calmodulin binding"/>
    <property type="evidence" value="ECO:0007669"/>
    <property type="project" value="TreeGrafter"/>
</dbReference>
<dbReference type="EMBL" id="JABWUV010000013">
    <property type="protein sequence ID" value="KAF6310560.1"/>
    <property type="molecule type" value="Genomic_DNA"/>
</dbReference>
<proteinExistence type="predicted"/>
<dbReference type="AlphaFoldDB" id="A0A7J7UCF6"/>
<name>A0A7J7UCF6_MYOMY</name>
<sequence>MGNQCYELQRRRLQELKRRSAAGRLQAWWRGTLVRRTLLVAALRAWTIQRWWRGLRWRRRCALRRGLLQVYAVQELGAVRLQSWFRMWQCHRGYCRPRGTVCLSRDPQSGFRFQIQDRQDPRALQPPQARRPGDAPDLEFRVEILSV</sequence>
<protein>
    <submittedName>
        <fullName evidence="1">IQ motif containing F3</fullName>
    </submittedName>
</protein>
<gene>
    <name evidence="1" type="ORF">mMyoMyo1_006912</name>
</gene>
<organism evidence="1 2">
    <name type="scientific">Myotis myotis</name>
    <name type="common">Greater mouse-eared bat</name>
    <name type="synonym">Vespertilio myotis</name>
    <dbReference type="NCBI Taxonomy" id="51298"/>
    <lineage>
        <taxon>Eukaryota</taxon>
        <taxon>Metazoa</taxon>
        <taxon>Chordata</taxon>
        <taxon>Craniata</taxon>
        <taxon>Vertebrata</taxon>
        <taxon>Euteleostomi</taxon>
        <taxon>Mammalia</taxon>
        <taxon>Eutheria</taxon>
        <taxon>Laurasiatheria</taxon>
        <taxon>Chiroptera</taxon>
        <taxon>Yangochiroptera</taxon>
        <taxon>Vespertilionidae</taxon>
        <taxon>Myotis</taxon>
    </lineage>
</organism>
<dbReference type="PANTHER" id="PTHR21633">
    <property type="entry name" value="IQ MOTIF CONTAINING F"/>
    <property type="match status" value="1"/>
</dbReference>
<dbReference type="InterPro" id="IPR039887">
    <property type="entry name" value="IQCF"/>
</dbReference>
<comment type="caution">
    <text evidence="1">The sequence shown here is derived from an EMBL/GenBank/DDBJ whole genome shotgun (WGS) entry which is preliminary data.</text>
</comment>
<dbReference type="Proteomes" id="UP000527355">
    <property type="component" value="Unassembled WGS sequence"/>
</dbReference>
<dbReference type="Gene3D" id="1.20.5.190">
    <property type="match status" value="1"/>
</dbReference>
<dbReference type="SMART" id="SM00015">
    <property type="entry name" value="IQ"/>
    <property type="match status" value="3"/>
</dbReference>
<reference evidence="1 2" key="1">
    <citation type="journal article" date="2020" name="Nature">
        <title>Six reference-quality genomes reveal evolution of bat adaptations.</title>
        <authorList>
            <person name="Jebb D."/>
            <person name="Huang Z."/>
            <person name="Pippel M."/>
            <person name="Hughes G.M."/>
            <person name="Lavrichenko K."/>
            <person name="Devanna P."/>
            <person name="Winkler S."/>
            <person name="Jermiin L.S."/>
            <person name="Skirmuntt E.C."/>
            <person name="Katzourakis A."/>
            <person name="Burkitt-Gray L."/>
            <person name="Ray D.A."/>
            <person name="Sullivan K.A.M."/>
            <person name="Roscito J.G."/>
            <person name="Kirilenko B.M."/>
            <person name="Davalos L.M."/>
            <person name="Corthals A.P."/>
            <person name="Power M.L."/>
            <person name="Jones G."/>
            <person name="Ransome R.D."/>
            <person name="Dechmann D.K.N."/>
            <person name="Locatelli A.G."/>
            <person name="Puechmaille S.J."/>
            <person name="Fedrigo O."/>
            <person name="Jarvis E.D."/>
            <person name="Hiller M."/>
            <person name="Vernes S.C."/>
            <person name="Myers E.W."/>
            <person name="Teeling E.C."/>
        </authorList>
    </citation>
    <scope>NUCLEOTIDE SEQUENCE [LARGE SCALE GENOMIC DNA]</scope>
    <source>
        <strain evidence="1">MMyoMyo1</strain>
        <tissue evidence="1">Flight muscle</tissue>
    </source>
</reference>
<evidence type="ECO:0000313" key="1">
    <source>
        <dbReference type="EMBL" id="KAF6310560.1"/>
    </source>
</evidence>